<evidence type="ECO:0000313" key="3">
    <source>
        <dbReference type="Proteomes" id="UP001595803"/>
    </source>
</evidence>
<feature type="signal peptide" evidence="1">
    <location>
        <begin position="1"/>
        <end position="18"/>
    </location>
</feature>
<name>A0ABV7ZBZ0_9DEIO</name>
<keyword evidence="1" id="KW-0732">Signal</keyword>
<proteinExistence type="predicted"/>
<dbReference type="Proteomes" id="UP001595803">
    <property type="component" value="Unassembled WGS sequence"/>
</dbReference>
<protein>
    <recommendedName>
        <fullName evidence="4">Carboxypeptidase regulatory-like domain-containing protein</fullName>
    </recommendedName>
</protein>
<sequence>MTLRALLLSLSVVAGGHAAALTVAGSADGAGPDARIAGFVVSAYGQPIQELVSVPITGGRFSLEIPTTVPPARTQTTLTPRNVTWPGVIDPVTVSAPVQSAELKFFVYRDTNANGHRDETEPMREAPPTSGPASLFVTWVSSDVTVTASKGYSATLVRGWNAFLVEVGRAVAVRPFGDDQVLRVRVGR</sequence>
<organism evidence="2 3">
    <name type="scientific">Deinococcus rufus</name>
    <dbReference type="NCBI Taxonomy" id="2136097"/>
    <lineage>
        <taxon>Bacteria</taxon>
        <taxon>Thermotogati</taxon>
        <taxon>Deinococcota</taxon>
        <taxon>Deinococci</taxon>
        <taxon>Deinococcales</taxon>
        <taxon>Deinococcaceae</taxon>
        <taxon>Deinococcus</taxon>
    </lineage>
</organism>
<evidence type="ECO:0008006" key="4">
    <source>
        <dbReference type="Google" id="ProtNLM"/>
    </source>
</evidence>
<keyword evidence="3" id="KW-1185">Reference proteome</keyword>
<reference evidence="3" key="1">
    <citation type="journal article" date="2019" name="Int. J. Syst. Evol. Microbiol.">
        <title>The Global Catalogue of Microorganisms (GCM) 10K type strain sequencing project: providing services to taxonomists for standard genome sequencing and annotation.</title>
        <authorList>
            <consortium name="The Broad Institute Genomics Platform"/>
            <consortium name="The Broad Institute Genome Sequencing Center for Infectious Disease"/>
            <person name="Wu L."/>
            <person name="Ma J."/>
        </authorList>
    </citation>
    <scope>NUCLEOTIDE SEQUENCE [LARGE SCALE GENOMIC DNA]</scope>
    <source>
        <strain evidence="3">CCTCC AB 2017081</strain>
    </source>
</reference>
<comment type="caution">
    <text evidence="2">The sequence shown here is derived from an EMBL/GenBank/DDBJ whole genome shotgun (WGS) entry which is preliminary data.</text>
</comment>
<dbReference type="EMBL" id="JBHRZG010000024">
    <property type="protein sequence ID" value="MFC3834893.1"/>
    <property type="molecule type" value="Genomic_DNA"/>
</dbReference>
<feature type="chain" id="PRO_5045416565" description="Carboxypeptidase regulatory-like domain-containing protein" evidence="1">
    <location>
        <begin position="19"/>
        <end position="188"/>
    </location>
</feature>
<evidence type="ECO:0000256" key="1">
    <source>
        <dbReference type="SAM" id="SignalP"/>
    </source>
</evidence>
<gene>
    <name evidence="2" type="ORF">ACFOSB_18700</name>
</gene>
<dbReference type="RefSeq" id="WP_322472164.1">
    <property type="nucleotide sequence ID" value="NZ_JBHRZG010000024.1"/>
</dbReference>
<evidence type="ECO:0000313" key="2">
    <source>
        <dbReference type="EMBL" id="MFC3834893.1"/>
    </source>
</evidence>
<accession>A0ABV7ZBZ0</accession>